<feature type="transmembrane region" description="Helical" evidence="7">
    <location>
        <begin position="309"/>
        <end position="328"/>
    </location>
</feature>
<gene>
    <name evidence="11" type="ORF">EV682_10916</name>
</gene>
<accession>A0ABY2C6C2</accession>
<keyword evidence="2" id="KW-0479">Metal-binding</keyword>
<evidence type="ECO:0000259" key="9">
    <source>
        <dbReference type="Pfam" id="PF01435"/>
    </source>
</evidence>
<comment type="cofactor">
    <cofactor evidence="6">
        <name>Zn(2+)</name>
        <dbReference type="ChEBI" id="CHEBI:29105"/>
    </cofactor>
    <text evidence="6">Binds 1 zinc ion per subunit.</text>
</comment>
<feature type="transmembrane region" description="Helical" evidence="7">
    <location>
        <begin position="79"/>
        <end position="98"/>
    </location>
</feature>
<feature type="transmembrane region" description="Helical" evidence="7">
    <location>
        <begin position="166"/>
        <end position="187"/>
    </location>
</feature>
<evidence type="ECO:0000259" key="10">
    <source>
        <dbReference type="Pfam" id="PF16491"/>
    </source>
</evidence>
<dbReference type="InterPro" id="IPR001915">
    <property type="entry name" value="Peptidase_M48"/>
</dbReference>
<evidence type="ECO:0000313" key="11">
    <source>
        <dbReference type="EMBL" id="TCU84495.1"/>
    </source>
</evidence>
<evidence type="ECO:0000256" key="6">
    <source>
        <dbReference type="RuleBase" id="RU003983"/>
    </source>
</evidence>
<keyword evidence="1 6" id="KW-0645">Protease</keyword>
<evidence type="ECO:0000256" key="2">
    <source>
        <dbReference type="ARBA" id="ARBA00022723"/>
    </source>
</evidence>
<keyword evidence="12" id="KW-1185">Reference proteome</keyword>
<feature type="transmembrane region" description="Helical" evidence="7">
    <location>
        <begin position="194"/>
        <end position="217"/>
    </location>
</feature>
<dbReference type="Pfam" id="PF01435">
    <property type="entry name" value="Peptidase_M48"/>
    <property type="match status" value="1"/>
</dbReference>
<reference evidence="11 12" key="1">
    <citation type="submission" date="2019-03" db="EMBL/GenBank/DDBJ databases">
        <title>Genomic Encyclopedia of Type Strains, Phase IV (KMG-IV): sequencing the most valuable type-strain genomes for metagenomic binning, comparative biology and taxonomic classification.</title>
        <authorList>
            <person name="Goeker M."/>
        </authorList>
    </citation>
    <scope>NUCLEOTIDE SEQUENCE [LARGE SCALE GENOMIC DNA]</scope>
    <source>
        <strain evidence="11 12">DSM 3764</strain>
    </source>
</reference>
<dbReference type="PANTHER" id="PTHR10120">
    <property type="entry name" value="CAAX PRENYL PROTEASE 1"/>
    <property type="match status" value="1"/>
</dbReference>
<comment type="similarity">
    <text evidence="6">Belongs to the peptidase M48 family.</text>
</comment>
<dbReference type="Gene3D" id="3.30.2010.10">
    <property type="entry name" value="Metalloproteases ('zincins'), catalytic domain"/>
    <property type="match status" value="1"/>
</dbReference>
<feature type="transmembrane region" description="Helical" evidence="7">
    <location>
        <begin position="118"/>
        <end position="146"/>
    </location>
</feature>
<evidence type="ECO:0000256" key="1">
    <source>
        <dbReference type="ARBA" id="ARBA00022670"/>
    </source>
</evidence>
<keyword evidence="4 6" id="KW-0862">Zinc</keyword>
<dbReference type="CDD" id="cd07343">
    <property type="entry name" value="M48A_Zmpste24p_like"/>
    <property type="match status" value="1"/>
</dbReference>
<name>A0ABY2C6C2_9NEIS</name>
<dbReference type="RefSeq" id="WP_132038686.1">
    <property type="nucleotide sequence ID" value="NZ_CAWOLO010000009.1"/>
</dbReference>
<proteinExistence type="inferred from homology"/>
<keyword evidence="7" id="KW-1133">Transmembrane helix</keyword>
<keyword evidence="8" id="KW-0732">Signal</keyword>
<protein>
    <submittedName>
        <fullName evidence="11">STE24 endopeptidase</fullName>
    </submittedName>
</protein>
<organism evidence="11 12">
    <name type="scientific">Iodobacter fluviatilis</name>
    <dbReference type="NCBI Taxonomy" id="537"/>
    <lineage>
        <taxon>Bacteria</taxon>
        <taxon>Pseudomonadati</taxon>
        <taxon>Pseudomonadota</taxon>
        <taxon>Betaproteobacteria</taxon>
        <taxon>Neisseriales</taxon>
        <taxon>Chitinibacteraceae</taxon>
        <taxon>Iodobacter</taxon>
    </lineage>
</organism>
<evidence type="ECO:0000256" key="4">
    <source>
        <dbReference type="ARBA" id="ARBA00022833"/>
    </source>
</evidence>
<evidence type="ECO:0000256" key="3">
    <source>
        <dbReference type="ARBA" id="ARBA00022801"/>
    </source>
</evidence>
<dbReference type="PROSITE" id="PS51257">
    <property type="entry name" value="PROKAR_LIPOPROTEIN"/>
    <property type="match status" value="1"/>
</dbReference>
<feature type="chain" id="PRO_5046760407" evidence="8">
    <location>
        <begin position="25"/>
        <end position="438"/>
    </location>
</feature>
<comment type="caution">
    <text evidence="11">The sequence shown here is derived from an EMBL/GenBank/DDBJ whole genome shotgun (WGS) entry which is preliminary data.</text>
</comment>
<evidence type="ECO:0000256" key="5">
    <source>
        <dbReference type="ARBA" id="ARBA00023049"/>
    </source>
</evidence>
<dbReference type="InterPro" id="IPR027057">
    <property type="entry name" value="CAXX_Prtase_1"/>
</dbReference>
<evidence type="ECO:0000313" key="12">
    <source>
        <dbReference type="Proteomes" id="UP000295794"/>
    </source>
</evidence>
<dbReference type="EMBL" id="SMBT01000009">
    <property type="protein sequence ID" value="TCU84495.1"/>
    <property type="molecule type" value="Genomic_DNA"/>
</dbReference>
<dbReference type="Pfam" id="PF16491">
    <property type="entry name" value="Peptidase_M48_N"/>
    <property type="match status" value="1"/>
</dbReference>
<keyword evidence="3 6" id="KW-0378">Hydrolase</keyword>
<feature type="domain" description="CAAX prenyl protease 1 N-terminal" evidence="10">
    <location>
        <begin position="70"/>
        <end position="223"/>
    </location>
</feature>
<evidence type="ECO:0000256" key="7">
    <source>
        <dbReference type="SAM" id="Phobius"/>
    </source>
</evidence>
<evidence type="ECO:0000256" key="8">
    <source>
        <dbReference type="SAM" id="SignalP"/>
    </source>
</evidence>
<feature type="signal peptide" evidence="8">
    <location>
        <begin position="1"/>
        <end position="24"/>
    </location>
</feature>
<dbReference type="InterPro" id="IPR032456">
    <property type="entry name" value="Peptidase_M48_N"/>
</dbReference>
<dbReference type="Proteomes" id="UP000295794">
    <property type="component" value="Unassembled WGS sequence"/>
</dbReference>
<feature type="domain" description="Peptidase M48" evidence="9">
    <location>
        <begin position="227"/>
        <end position="432"/>
    </location>
</feature>
<keyword evidence="7" id="KW-0472">Membrane</keyword>
<keyword evidence="5 6" id="KW-0482">Metalloprotease</keyword>
<sequence>MVKKLFWPLILLSLLLSFAIACFAPVSTNAAARASAVISPASEAWQAALPADPMAATEAYMQRISPINKARSDAYFEGGYWLLLANTLLGIGACWIILKSGILIRIRIKAEKITRFKFLHNLSISTGFVFFLTLLSFPLTAYQSFFREHQYGLSNLSFTAWLTEQAISTTISVLSMGFFLSLIYLLIQKMPRLWWALGAVLSIGLLSVMMLLGPVYIDPLFNQYQPLSDQKIKEPILSIARANGIPADNVYQFDASKQSNRISANVSGIFGSAAIRLNDNLLHRCSPSEIEAVMGHEIGHYVLNHVYKLLLNFGLILLFGFIFIHKILTFSVKRWGQKHNIRHHSDPVSLPFFMAFLSAYFFLMTPVQNTIIRTAETEADAFGINAARQADGMAEANLKLTEYRKSDPGYLEELFFFDHPSPKKRIYAAMRWKAEHLK</sequence>
<keyword evidence="7" id="KW-0812">Transmembrane</keyword>